<gene>
    <name evidence="1" type="ORF">HKO22_03175</name>
</gene>
<dbReference type="RefSeq" id="WP_169968500.1">
    <property type="nucleotide sequence ID" value="NZ_JABDSR010000003.1"/>
</dbReference>
<dbReference type="Proteomes" id="UP000568273">
    <property type="component" value="Unassembled WGS sequence"/>
</dbReference>
<protein>
    <submittedName>
        <fullName evidence="1">Uncharacterized protein</fullName>
    </submittedName>
</protein>
<comment type="caution">
    <text evidence="1">The sequence shown here is derived from an EMBL/GenBank/DDBJ whole genome shotgun (WGS) entry which is preliminary data.</text>
</comment>
<name>A0A848RHM0_9FIRM</name>
<organism evidence="1 2">
    <name type="scientific">Peptoniphilus faecalis</name>
    <dbReference type="NCBI Taxonomy" id="2731255"/>
    <lineage>
        <taxon>Bacteria</taxon>
        <taxon>Bacillati</taxon>
        <taxon>Bacillota</taxon>
        <taxon>Tissierellia</taxon>
        <taxon>Tissierellales</taxon>
        <taxon>Peptoniphilaceae</taxon>
        <taxon>Peptoniphilus</taxon>
    </lineage>
</organism>
<sequence length="239" mass="28227">MVTLDGENKKIARKYFNRIALSREDMKRYYNISGKTTQLIKNPNVSSIKVSNVEFDVIMNIVNNRENQLFMVVTDRTISRVKQLIDLLDINQLANILGLEKSYIEQLVNHQLSIMRTTWKEKIDDLYQEMTRDITVPLDDLCPEVDLQKINMQGYRKALESNKKAFKALEIGKTYRIYQKRYLSQRIDKELVFEGTIIEEYSKYYLGKYHNRNVTFLKNLLYLPDTIVEEVTDNEFATI</sequence>
<reference evidence="1" key="1">
    <citation type="submission" date="2020-04" db="EMBL/GenBank/DDBJ databases">
        <title>Peptoniphilus sp. nov. isolated from swine feces.</title>
        <authorList>
            <person name="Ryu S.W."/>
        </authorList>
    </citation>
    <scope>NUCLEOTIDE SEQUENCE [LARGE SCALE GENOMIC DNA]</scope>
    <source>
        <strain evidence="1">AGMB00490</strain>
    </source>
</reference>
<keyword evidence="2" id="KW-1185">Reference proteome</keyword>
<dbReference type="EMBL" id="JABDSR010000003">
    <property type="protein sequence ID" value="NMW84746.1"/>
    <property type="molecule type" value="Genomic_DNA"/>
</dbReference>
<proteinExistence type="predicted"/>
<dbReference type="AlphaFoldDB" id="A0A848RHM0"/>
<accession>A0A848RHM0</accession>
<evidence type="ECO:0000313" key="2">
    <source>
        <dbReference type="Proteomes" id="UP000568273"/>
    </source>
</evidence>
<evidence type="ECO:0000313" key="1">
    <source>
        <dbReference type="EMBL" id="NMW84746.1"/>
    </source>
</evidence>